<dbReference type="InterPro" id="IPR051951">
    <property type="entry name" value="UNC-93_regulatory"/>
</dbReference>
<protein>
    <submittedName>
        <fullName evidence="3">Uncharacterized protein</fullName>
    </submittedName>
</protein>
<comment type="similarity">
    <text evidence="1">Belongs to the unc-93 family.</text>
</comment>
<dbReference type="InterPro" id="IPR011701">
    <property type="entry name" value="MFS"/>
</dbReference>
<dbReference type="PANTHER" id="PTHR19444:SF13">
    <property type="entry name" value="PROTEIN UNC-93 HOMOLOG A"/>
    <property type="match status" value="1"/>
</dbReference>
<feature type="transmembrane region" description="Helical" evidence="2">
    <location>
        <begin position="162"/>
        <end position="188"/>
    </location>
</feature>
<accession>A0ABP0FFE8</accession>
<feature type="transmembrane region" description="Helical" evidence="2">
    <location>
        <begin position="329"/>
        <end position="349"/>
    </location>
</feature>
<organism evidence="3 4">
    <name type="scientific">Clavelina lepadiformis</name>
    <name type="common">Light-bulb sea squirt</name>
    <name type="synonym">Ascidia lepadiformis</name>
    <dbReference type="NCBI Taxonomy" id="159417"/>
    <lineage>
        <taxon>Eukaryota</taxon>
        <taxon>Metazoa</taxon>
        <taxon>Chordata</taxon>
        <taxon>Tunicata</taxon>
        <taxon>Ascidiacea</taxon>
        <taxon>Aplousobranchia</taxon>
        <taxon>Clavelinidae</taxon>
        <taxon>Clavelina</taxon>
    </lineage>
</organism>
<feature type="transmembrane region" description="Helical" evidence="2">
    <location>
        <begin position="32"/>
        <end position="53"/>
    </location>
</feature>
<feature type="transmembrane region" description="Helical" evidence="2">
    <location>
        <begin position="65"/>
        <end position="87"/>
    </location>
</feature>
<feature type="transmembrane region" description="Helical" evidence="2">
    <location>
        <begin position="244"/>
        <end position="268"/>
    </location>
</feature>
<keyword evidence="2" id="KW-0472">Membrane</keyword>
<dbReference type="Proteomes" id="UP001642483">
    <property type="component" value="Unassembled WGS sequence"/>
</dbReference>
<dbReference type="Gene3D" id="1.20.1250.20">
    <property type="entry name" value="MFS general substrate transporter like domains"/>
    <property type="match status" value="1"/>
</dbReference>
<dbReference type="Pfam" id="PF07690">
    <property type="entry name" value="MFS_1"/>
    <property type="match status" value="1"/>
</dbReference>
<name>A0ABP0FFE8_CLALP</name>
<dbReference type="InterPro" id="IPR036259">
    <property type="entry name" value="MFS_trans_sf"/>
</dbReference>
<evidence type="ECO:0000256" key="1">
    <source>
        <dbReference type="ARBA" id="ARBA00009172"/>
    </source>
</evidence>
<dbReference type="SUPFAM" id="SSF103473">
    <property type="entry name" value="MFS general substrate transporter"/>
    <property type="match status" value="1"/>
</dbReference>
<reference evidence="3 4" key="1">
    <citation type="submission" date="2024-02" db="EMBL/GenBank/DDBJ databases">
        <authorList>
            <person name="Daric V."/>
            <person name="Darras S."/>
        </authorList>
    </citation>
    <scope>NUCLEOTIDE SEQUENCE [LARGE SCALE GENOMIC DNA]</scope>
</reference>
<dbReference type="EMBL" id="CAWYQH010000046">
    <property type="protein sequence ID" value="CAK8678091.1"/>
    <property type="molecule type" value="Genomic_DNA"/>
</dbReference>
<keyword evidence="4" id="KW-1185">Reference proteome</keyword>
<feature type="transmembrane region" description="Helical" evidence="2">
    <location>
        <begin position="394"/>
        <end position="413"/>
    </location>
</feature>
<feature type="transmembrane region" description="Helical" evidence="2">
    <location>
        <begin position="118"/>
        <end position="142"/>
    </location>
</feature>
<proteinExistence type="inferred from homology"/>
<evidence type="ECO:0000313" key="3">
    <source>
        <dbReference type="EMBL" id="CAK8678091.1"/>
    </source>
</evidence>
<evidence type="ECO:0000313" key="4">
    <source>
        <dbReference type="Proteomes" id="UP001642483"/>
    </source>
</evidence>
<comment type="caution">
    <text evidence="3">The sequence shown here is derived from an EMBL/GenBank/DDBJ whole genome shotgun (WGS) entry which is preliminary data.</text>
</comment>
<evidence type="ECO:0000256" key="2">
    <source>
        <dbReference type="SAM" id="Phobius"/>
    </source>
</evidence>
<feature type="transmembrane region" description="Helical" evidence="2">
    <location>
        <begin position="453"/>
        <end position="474"/>
    </location>
</feature>
<sequence>MEKKKRGNSETCAVLLDSTTESRMDQGSIKKCLYVVSFAFMMNYAAYGGLIGLQSSMNIEEGLGTGGLVAIYGVSALSTIFFVPFLVDFMGAKTAIIAGELGIIVYTFANYYPRWYTIIPAAFVHGTTESASWAGAGVYITYLGEKFWENKKEPGSKKESHVYYFISVFYIFVYLSQVVGNSLVSVVLSSFKDFSLMANTTLPASGNSLTNYGNRTYGNQSWESCGAQDCQLDRDLNKYHPNQVAIYLLLSLFIVMQIVFTSVHAFAIPRIPAKFDASGVRAEVAGSNQDDENVECHDFVHRLPKESFKVGTAIKSELKATWRHMVSPLHLLVAPIIFSNGAFIAFSLAEFSRAYVSCTIGVEQVGWLAVIYGATSMLISLLSANLMPIFGRNVIFVVFFILNVTTLTMSLLWKPSPDTLWMLYLLAACLGSCDGTLTNALQGMLAMYFEDRLGIAFSVKNFAFNLGVVVGTGYSTMVCVYVKIYLLYGLLLLSTLCYIFAEIRFRRRKRSPERNLDATNSLDGN</sequence>
<keyword evidence="2" id="KW-0812">Transmembrane</keyword>
<feature type="transmembrane region" description="Helical" evidence="2">
    <location>
        <begin position="419"/>
        <end position="441"/>
    </location>
</feature>
<dbReference type="PANTHER" id="PTHR19444">
    <property type="entry name" value="UNC-93 RELATED"/>
    <property type="match status" value="1"/>
</dbReference>
<keyword evidence="2" id="KW-1133">Transmembrane helix</keyword>
<gene>
    <name evidence="3" type="ORF">CVLEPA_LOCUS8048</name>
</gene>
<feature type="transmembrane region" description="Helical" evidence="2">
    <location>
        <begin position="480"/>
        <end position="501"/>
    </location>
</feature>
<feature type="transmembrane region" description="Helical" evidence="2">
    <location>
        <begin position="94"/>
        <end position="112"/>
    </location>
</feature>
<feature type="transmembrane region" description="Helical" evidence="2">
    <location>
        <begin position="369"/>
        <end position="387"/>
    </location>
</feature>